<gene>
    <name evidence="1" type="ORF">GSM42_05280</name>
</gene>
<comment type="caution">
    <text evidence="1">The sequence shown here is derived from an EMBL/GenBank/DDBJ whole genome shotgun (WGS) entry which is preliminary data.</text>
</comment>
<evidence type="ECO:0000313" key="2">
    <source>
        <dbReference type="Proteomes" id="UP000430692"/>
    </source>
</evidence>
<organism evidence="1 2">
    <name type="scientific">Shimazuella alba</name>
    <dbReference type="NCBI Taxonomy" id="2690964"/>
    <lineage>
        <taxon>Bacteria</taxon>
        <taxon>Bacillati</taxon>
        <taxon>Bacillota</taxon>
        <taxon>Bacilli</taxon>
        <taxon>Bacillales</taxon>
        <taxon>Thermoactinomycetaceae</taxon>
        <taxon>Shimazuella</taxon>
    </lineage>
</organism>
<evidence type="ECO:0000313" key="1">
    <source>
        <dbReference type="EMBL" id="MXQ53154.1"/>
    </source>
</evidence>
<accession>A0A6I4VXH0</accession>
<name>A0A6I4VXH0_9BACL</name>
<dbReference type="Proteomes" id="UP000430692">
    <property type="component" value="Unassembled WGS sequence"/>
</dbReference>
<sequence length="81" mass="9266">MNDDLLDWVKDNGRTFLIAMNVKLYLQGNSGMSDDILRNSIPHGVTSSELEEALESFESQGHRISLEDRKKVYKWLGLNPE</sequence>
<dbReference type="EMBL" id="WUUL01000003">
    <property type="protein sequence ID" value="MXQ53154.1"/>
    <property type="molecule type" value="Genomic_DNA"/>
</dbReference>
<keyword evidence="2" id="KW-1185">Reference proteome</keyword>
<proteinExistence type="predicted"/>
<reference evidence="1 2" key="1">
    <citation type="submission" date="2019-12" db="EMBL/GenBank/DDBJ databases">
        <title>Whole-genome analyses of novel actinobacteria.</title>
        <authorList>
            <person name="Sahin N."/>
            <person name="Saygin H."/>
        </authorList>
    </citation>
    <scope>NUCLEOTIDE SEQUENCE [LARGE SCALE GENOMIC DNA]</scope>
    <source>
        <strain evidence="1 2">KC615</strain>
    </source>
</reference>
<dbReference type="AlphaFoldDB" id="A0A6I4VXH0"/>
<protein>
    <submittedName>
        <fullName evidence="1">Uncharacterized protein</fullName>
    </submittedName>
</protein>
<dbReference type="RefSeq" id="WP_160800519.1">
    <property type="nucleotide sequence ID" value="NZ_WUUL01000003.1"/>
</dbReference>